<feature type="compositionally biased region" description="Basic and acidic residues" evidence="2">
    <location>
        <begin position="63"/>
        <end position="73"/>
    </location>
</feature>
<feature type="region of interest" description="Disordered" evidence="2">
    <location>
        <begin position="47"/>
        <end position="207"/>
    </location>
</feature>
<reference evidence="4 5" key="1">
    <citation type="submission" date="2019-06" db="EMBL/GenBank/DDBJ databases">
        <title>Genome of Methylobacterium sp. 17Sr1-39.</title>
        <authorList>
            <person name="Seo T."/>
        </authorList>
    </citation>
    <scope>NUCLEOTIDE SEQUENCE [LARGE SCALE GENOMIC DNA]</scope>
    <source>
        <strain evidence="4 5">17Sr1-39</strain>
    </source>
</reference>
<dbReference type="InterPro" id="IPR052350">
    <property type="entry name" value="Metallo-dep_Lactonases"/>
</dbReference>
<dbReference type="Gene3D" id="3.20.20.140">
    <property type="entry name" value="Metal-dependent hydrolases"/>
    <property type="match status" value="1"/>
</dbReference>
<feature type="compositionally biased region" description="Basic and acidic residues" evidence="2">
    <location>
        <begin position="102"/>
        <end position="114"/>
    </location>
</feature>
<dbReference type="PANTHER" id="PTHR43569:SF2">
    <property type="entry name" value="AMIDOHYDROLASE-RELATED DOMAIN-CONTAINING PROTEIN"/>
    <property type="match status" value="1"/>
</dbReference>
<feature type="domain" description="Amidohydrolase-related" evidence="3">
    <location>
        <begin position="211"/>
        <end position="482"/>
    </location>
</feature>
<accession>A0A5C4L4W4</accession>
<sequence length="485" mass="53524">MPDEPAVDCSRPGSRCAASRPCDVPATCGQSVARSRTCLTGERSPRIAVEGTRGRPILQEAAEGERHAEDHRPAAQRIASRRPGRHGPRRRDRHRRCQLPLREQRPAADRHAGHDGTGTPGRDPVGPAPRRLRREPDGGDESPARDPPALRRLPDERRPRRAPVDHDHRDAAARLLRPHPRCLRGGPQRRASPLRQHPAAQGRDPPVSEVIDSHQHFWRVARGDYGWMGEHVAALLRDFMPDDLAPLLRRAGIGRTILVQAAPTEAETDFMLDIAARTGFVAGVVGWLDLESDTFPDRLAHYRQNPLFVGLRPMLQDLDDDRFILRPRILDNLRRVAESGLAFDILAVPRHLPHVAEAVARVPALRAVIDHLGKPPVAAGDLDPWRADIAALAALPNVVCKVSGLVTEAQAEWSLQDLAPYIDHVADVFGEDRLMFGSDWPVATLAATYGEVAHAARALLGPRFGPDAMAKIFGGNAQRFYRVSR</sequence>
<keyword evidence="5" id="KW-1185">Reference proteome</keyword>
<dbReference type="OrthoDB" id="9787654at2"/>
<organism evidence="4 5">
    <name type="scientific">Methylobacterium terricola</name>
    <dbReference type="NCBI Taxonomy" id="2583531"/>
    <lineage>
        <taxon>Bacteria</taxon>
        <taxon>Pseudomonadati</taxon>
        <taxon>Pseudomonadota</taxon>
        <taxon>Alphaproteobacteria</taxon>
        <taxon>Hyphomicrobiales</taxon>
        <taxon>Methylobacteriaceae</taxon>
        <taxon>Methylobacterium</taxon>
    </lineage>
</organism>
<dbReference type="Pfam" id="PF04909">
    <property type="entry name" value="Amidohydro_2"/>
    <property type="match status" value="1"/>
</dbReference>
<comment type="similarity">
    <text evidence="1">Belongs to the metallo-dependent hydrolases superfamily.</text>
</comment>
<evidence type="ECO:0000256" key="2">
    <source>
        <dbReference type="SAM" id="MobiDB-lite"/>
    </source>
</evidence>
<feature type="compositionally biased region" description="Basic residues" evidence="2">
    <location>
        <begin position="79"/>
        <end position="97"/>
    </location>
</feature>
<dbReference type="InterPro" id="IPR032466">
    <property type="entry name" value="Metal_Hydrolase"/>
</dbReference>
<dbReference type="Proteomes" id="UP000305267">
    <property type="component" value="Unassembled WGS sequence"/>
</dbReference>
<dbReference type="SUPFAM" id="SSF51556">
    <property type="entry name" value="Metallo-dependent hydrolases"/>
    <property type="match status" value="1"/>
</dbReference>
<name>A0A5C4L4W4_9HYPH</name>
<dbReference type="AlphaFoldDB" id="A0A5C4L4W4"/>
<evidence type="ECO:0000256" key="1">
    <source>
        <dbReference type="ARBA" id="ARBA00038310"/>
    </source>
</evidence>
<comment type="caution">
    <text evidence="4">The sequence shown here is derived from an EMBL/GenBank/DDBJ whole genome shotgun (WGS) entry which is preliminary data.</text>
</comment>
<evidence type="ECO:0000259" key="3">
    <source>
        <dbReference type="Pfam" id="PF04909"/>
    </source>
</evidence>
<dbReference type="PANTHER" id="PTHR43569">
    <property type="entry name" value="AMIDOHYDROLASE"/>
    <property type="match status" value="1"/>
</dbReference>
<feature type="region of interest" description="Disordered" evidence="2">
    <location>
        <begin position="1"/>
        <end position="30"/>
    </location>
</feature>
<evidence type="ECO:0000313" key="4">
    <source>
        <dbReference type="EMBL" id="TNC05456.1"/>
    </source>
</evidence>
<feature type="compositionally biased region" description="Basic and acidic residues" evidence="2">
    <location>
        <begin position="134"/>
        <end position="172"/>
    </location>
</feature>
<protein>
    <recommendedName>
        <fullName evidence="3">Amidohydrolase-related domain-containing protein</fullName>
    </recommendedName>
</protein>
<gene>
    <name evidence="4" type="ORF">FF100_35650</name>
</gene>
<dbReference type="InterPro" id="IPR006680">
    <property type="entry name" value="Amidohydro-rel"/>
</dbReference>
<proteinExistence type="inferred from homology"/>
<dbReference type="EMBL" id="VDDA01000061">
    <property type="protein sequence ID" value="TNC05456.1"/>
    <property type="molecule type" value="Genomic_DNA"/>
</dbReference>
<evidence type="ECO:0000313" key="5">
    <source>
        <dbReference type="Proteomes" id="UP000305267"/>
    </source>
</evidence>
<dbReference type="GO" id="GO:0016787">
    <property type="term" value="F:hydrolase activity"/>
    <property type="evidence" value="ECO:0007669"/>
    <property type="project" value="InterPro"/>
</dbReference>